<dbReference type="InterPro" id="IPR013783">
    <property type="entry name" value="Ig-like_fold"/>
</dbReference>
<name>A0A401QJM5_SCYTO</name>
<proteinExistence type="predicted"/>
<evidence type="ECO:0000313" key="2">
    <source>
        <dbReference type="EMBL" id="GCB85564.1"/>
    </source>
</evidence>
<reference evidence="2 3" key="1">
    <citation type="journal article" date="2018" name="Nat. Ecol. Evol.">
        <title>Shark genomes provide insights into elasmobranch evolution and the origin of vertebrates.</title>
        <authorList>
            <person name="Hara Y"/>
            <person name="Yamaguchi K"/>
            <person name="Onimaru K"/>
            <person name="Kadota M"/>
            <person name="Koyanagi M"/>
            <person name="Keeley SD"/>
            <person name="Tatsumi K"/>
            <person name="Tanaka K"/>
            <person name="Motone F"/>
            <person name="Kageyama Y"/>
            <person name="Nozu R"/>
            <person name="Adachi N"/>
            <person name="Nishimura O"/>
            <person name="Nakagawa R"/>
            <person name="Tanegashima C"/>
            <person name="Kiyatake I"/>
            <person name="Matsumoto R"/>
            <person name="Murakumo K"/>
            <person name="Nishida K"/>
            <person name="Terakita A"/>
            <person name="Kuratani S"/>
            <person name="Sato K"/>
            <person name="Hyodo S Kuraku.S."/>
        </authorList>
    </citation>
    <scope>NUCLEOTIDE SEQUENCE [LARGE SCALE GENOMIC DNA]</scope>
</reference>
<dbReference type="InterPro" id="IPR041066">
    <property type="entry name" value="C19orf38_Ig"/>
</dbReference>
<dbReference type="InterPro" id="IPR007110">
    <property type="entry name" value="Ig-like_dom"/>
</dbReference>
<protein>
    <recommendedName>
        <fullName evidence="1">Ig-like domain-containing protein</fullName>
    </recommendedName>
</protein>
<comment type="caution">
    <text evidence="2">The sequence shown here is derived from an EMBL/GenBank/DDBJ whole genome shotgun (WGS) entry which is preliminary data.</text>
</comment>
<feature type="non-terminal residue" evidence="2">
    <location>
        <position position="119"/>
    </location>
</feature>
<dbReference type="Pfam" id="PF17737">
    <property type="entry name" value="Ig_C19orf38"/>
    <property type="match status" value="1"/>
</dbReference>
<dbReference type="SUPFAM" id="SSF48726">
    <property type="entry name" value="Immunoglobulin"/>
    <property type="match status" value="1"/>
</dbReference>
<accession>A0A401QJM5</accession>
<sequence>MTAWMAGVLTASSPVALDQLQSPEIAVLRTSGVFAQGESLQIKCACPNYYIGARFKLHKVGEATYMSSLEAEGEYSNVTFVVANITKGMAGYYTCTYQLLSGSRLYNSTMSDKAKVSVI</sequence>
<dbReference type="InterPro" id="IPR036179">
    <property type="entry name" value="Ig-like_dom_sf"/>
</dbReference>
<evidence type="ECO:0000259" key="1">
    <source>
        <dbReference type="PROSITE" id="PS50835"/>
    </source>
</evidence>
<dbReference type="EMBL" id="BFAA01171666">
    <property type="protein sequence ID" value="GCB85564.1"/>
    <property type="molecule type" value="Genomic_DNA"/>
</dbReference>
<organism evidence="2 3">
    <name type="scientific">Scyliorhinus torazame</name>
    <name type="common">Cloudy catshark</name>
    <name type="synonym">Catulus torazame</name>
    <dbReference type="NCBI Taxonomy" id="75743"/>
    <lineage>
        <taxon>Eukaryota</taxon>
        <taxon>Metazoa</taxon>
        <taxon>Chordata</taxon>
        <taxon>Craniata</taxon>
        <taxon>Vertebrata</taxon>
        <taxon>Chondrichthyes</taxon>
        <taxon>Elasmobranchii</taxon>
        <taxon>Galeomorphii</taxon>
        <taxon>Galeoidea</taxon>
        <taxon>Carcharhiniformes</taxon>
        <taxon>Scyliorhinidae</taxon>
        <taxon>Scyliorhinus</taxon>
    </lineage>
</organism>
<dbReference type="Proteomes" id="UP000288216">
    <property type="component" value="Unassembled WGS sequence"/>
</dbReference>
<evidence type="ECO:0000313" key="3">
    <source>
        <dbReference type="Proteomes" id="UP000288216"/>
    </source>
</evidence>
<dbReference type="Gene3D" id="2.60.40.10">
    <property type="entry name" value="Immunoglobulins"/>
    <property type="match status" value="1"/>
</dbReference>
<dbReference type="OMA" id="LCHVEGW"/>
<keyword evidence="3" id="KW-1185">Reference proteome</keyword>
<dbReference type="AlphaFoldDB" id="A0A401QJM5"/>
<dbReference type="PROSITE" id="PS50835">
    <property type="entry name" value="IG_LIKE"/>
    <property type="match status" value="1"/>
</dbReference>
<feature type="domain" description="Ig-like" evidence="1">
    <location>
        <begin position="23"/>
        <end position="117"/>
    </location>
</feature>
<gene>
    <name evidence="2" type="ORF">scyTo_0026217</name>
</gene>